<dbReference type="Pfam" id="PF07249">
    <property type="entry name" value="Cerato-platanin"/>
    <property type="match status" value="1"/>
</dbReference>
<proteinExistence type="inferred from homology"/>
<evidence type="ECO:0000256" key="4">
    <source>
        <dbReference type="SAM" id="SignalP"/>
    </source>
</evidence>
<dbReference type="SUPFAM" id="SSF50685">
    <property type="entry name" value="Barwin-like endoglucanases"/>
    <property type="match status" value="1"/>
</dbReference>
<evidence type="ECO:0000256" key="2">
    <source>
        <dbReference type="ARBA" id="ARBA00010421"/>
    </source>
</evidence>
<feature type="signal peptide" evidence="4">
    <location>
        <begin position="1"/>
        <end position="19"/>
    </location>
</feature>
<feature type="chain" id="PRO_5046811620" evidence="4">
    <location>
        <begin position="20"/>
        <end position="139"/>
    </location>
</feature>
<accession>A0ABR0SJG8</accession>
<reference evidence="5 6" key="1">
    <citation type="submission" date="2024-01" db="EMBL/GenBank/DDBJ databases">
        <title>Complete genome of Cladobotryum mycophilum ATHUM6906.</title>
        <authorList>
            <person name="Christinaki A.C."/>
            <person name="Myridakis A.I."/>
            <person name="Kouvelis V.N."/>
        </authorList>
    </citation>
    <scope>NUCLEOTIDE SEQUENCE [LARGE SCALE GENOMIC DNA]</scope>
    <source>
        <strain evidence="5 6">ATHUM6906</strain>
    </source>
</reference>
<evidence type="ECO:0000313" key="5">
    <source>
        <dbReference type="EMBL" id="KAK5992290.1"/>
    </source>
</evidence>
<comment type="subcellular location">
    <subcellularLocation>
        <location evidence="1">Secreted</location>
    </subcellularLocation>
</comment>
<dbReference type="EMBL" id="JAVFKD010000012">
    <property type="protein sequence ID" value="KAK5992290.1"/>
    <property type="molecule type" value="Genomic_DNA"/>
</dbReference>
<comment type="similarity">
    <text evidence="2">Belongs to the cerato-platanin family.</text>
</comment>
<comment type="caution">
    <text evidence="5">The sequence shown here is derived from an EMBL/GenBank/DDBJ whole genome shotgun (WGS) entry which is preliminary data.</text>
</comment>
<dbReference type="Proteomes" id="UP001338125">
    <property type="component" value="Unassembled WGS sequence"/>
</dbReference>
<dbReference type="InterPro" id="IPR010829">
    <property type="entry name" value="Cerato-platanin"/>
</dbReference>
<keyword evidence="6" id="KW-1185">Reference proteome</keyword>
<evidence type="ECO:0000256" key="1">
    <source>
        <dbReference type="ARBA" id="ARBA00004613"/>
    </source>
</evidence>
<protein>
    <submittedName>
        <fullName evidence="5">Protein SnodProt1</fullName>
    </submittedName>
</protein>
<evidence type="ECO:0000256" key="3">
    <source>
        <dbReference type="ARBA" id="ARBA00022525"/>
    </source>
</evidence>
<dbReference type="InterPro" id="IPR036908">
    <property type="entry name" value="RlpA-like_sf"/>
</dbReference>
<keyword evidence="3" id="KW-0964">Secreted</keyword>
<dbReference type="Gene3D" id="2.40.40.10">
    <property type="entry name" value="RlpA-like domain"/>
    <property type="match status" value="1"/>
</dbReference>
<dbReference type="CDD" id="cd22778">
    <property type="entry name" value="DPBB_CEPL-like"/>
    <property type="match status" value="1"/>
</dbReference>
<evidence type="ECO:0000313" key="6">
    <source>
        <dbReference type="Proteomes" id="UP001338125"/>
    </source>
</evidence>
<organism evidence="5 6">
    <name type="scientific">Cladobotryum mycophilum</name>
    <dbReference type="NCBI Taxonomy" id="491253"/>
    <lineage>
        <taxon>Eukaryota</taxon>
        <taxon>Fungi</taxon>
        <taxon>Dikarya</taxon>
        <taxon>Ascomycota</taxon>
        <taxon>Pezizomycotina</taxon>
        <taxon>Sordariomycetes</taxon>
        <taxon>Hypocreomycetidae</taxon>
        <taxon>Hypocreales</taxon>
        <taxon>Hypocreaceae</taxon>
        <taxon>Cladobotryum</taxon>
    </lineage>
</organism>
<name>A0ABR0SJG8_9HYPO</name>
<keyword evidence="4" id="KW-0732">Signal</keyword>
<sequence>MQFSNIFAVAAALVGATQATYVSFDTGYDNAARPLTDVSCSDGPNGLIPRYNWHTQGDALRYAYIGGVQGVTWNSPLCGTCYKLEYGGRSINVIAVDAAYNGGFNIGLNGLNALTNGNGVAWGHVDAVATALPAGSCGY</sequence>
<gene>
    <name evidence="5" type="ORF">PT974_05691</name>
</gene>